<dbReference type="PANTHER" id="PTHR43798:SF33">
    <property type="entry name" value="HYDROLASE, PUTATIVE (AFU_ORTHOLOGUE AFUA_2G14860)-RELATED"/>
    <property type="match status" value="1"/>
</dbReference>
<organism evidence="2 3">
    <name type="scientific">Streptomyces silvisoli</name>
    <dbReference type="NCBI Taxonomy" id="3034235"/>
    <lineage>
        <taxon>Bacteria</taxon>
        <taxon>Bacillati</taxon>
        <taxon>Actinomycetota</taxon>
        <taxon>Actinomycetes</taxon>
        <taxon>Kitasatosporales</taxon>
        <taxon>Streptomycetaceae</taxon>
        <taxon>Streptomyces</taxon>
    </lineage>
</organism>
<dbReference type="Gene3D" id="3.40.50.1820">
    <property type="entry name" value="alpha/beta hydrolase"/>
    <property type="match status" value="1"/>
</dbReference>
<dbReference type="RefSeq" id="WP_276097027.1">
    <property type="nucleotide sequence ID" value="NZ_JARJBC010000039.1"/>
</dbReference>
<comment type="caution">
    <text evidence="2">The sequence shown here is derived from an EMBL/GenBank/DDBJ whole genome shotgun (WGS) entry which is preliminary data.</text>
</comment>
<evidence type="ECO:0000313" key="3">
    <source>
        <dbReference type="Proteomes" id="UP001216579"/>
    </source>
</evidence>
<dbReference type="InterPro" id="IPR029058">
    <property type="entry name" value="AB_hydrolase_fold"/>
</dbReference>
<sequence>MAMIRTTDGPDGIRLHVQRLAPPDGRPPTTTAVLLHGLLTDSLASYYFTVAPALAAAGTDVVMYDHRGHGRSERPYGSYALADFVTDLERLLDRLEITSPVHLVGNCFGGTVAFEYAVRHPERVAGVCLIESNPATESWAKDIADIFRRLVRELVEHEAEALAWVSAHEGDHTARLARSAARLVRTTSIARDIPASRVLSEEQVRSVRCPVLAVYGSESELAGQAWRLASLLPGTRSVFLPGQGHSVLAEAPGLVLGLLLSSIGEPGGTPPVPVAAEGDAR</sequence>
<reference evidence="2 3" key="1">
    <citation type="submission" date="2023-03" db="EMBL/GenBank/DDBJ databases">
        <title>Draft genome sequence of Streptomyces sp. RB6PN23 isolated from peat swamp forest in Thailand.</title>
        <authorList>
            <person name="Klaysubun C."/>
            <person name="Duangmal K."/>
        </authorList>
    </citation>
    <scope>NUCLEOTIDE SEQUENCE [LARGE SCALE GENOMIC DNA]</scope>
    <source>
        <strain evidence="2 3">RB6PN23</strain>
    </source>
</reference>
<dbReference type="InterPro" id="IPR050266">
    <property type="entry name" value="AB_hydrolase_sf"/>
</dbReference>
<dbReference type="InterPro" id="IPR000073">
    <property type="entry name" value="AB_hydrolase_1"/>
</dbReference>
<evidence type="ECO:0000259" key="1">
    <source>
        <dbReference type="Pfam" id="PF00561"/>
    </source>
</evidence>
<proteinExistence type="predicted"/>
<dbReference type="GO" id="GO:0016787">
    <property type="term" value="F:hydrolase activity"/>
    <property type="evidence" value="ECO:0007669"/>
    <property type="project" value="UniProtKB-KW"/>
</dbReference>
<dbReference type="EMBL" id="JARJBC010000039">
    <property type="protein sequence ID" value="MDF3294224.1"/>
    <property type="molecule type" value="Genomic_DNA"/>
</dbReference>
<keyword evidence="3" id="KW-1185">Reference proteome</keyword>
<protein>
    <submittedName>
        <fullName evidence="2">Alpha/beta hydrolase</fullName>
    </submittedName>
</protein>
<keyword evidence="2" id="KW-0378">Hydrolase</keyword>
<gene>
    <name evidence="2" type="ORF">P3G67_34480</name>
</gene>
<dbReference type="PANTHER" id="PTHR43798">
    <property type="entry name" value="MONOACYLGLYCEROL LIPASE"/>
    <property type="match status" value="1"/>
</dbReference>
<accession>A0ABT5ZWM7</accession>
<feature type="domain" description="AB hydrolase-1" evidence="1">
    <location>
        <begin position="33"/>
        <end position="252"/>
    </location>
</feature>
<dbReference type="SUPFAM" id="SSF53474">
    <property type="entry name" value="alpha/beta-Hydrolases"/>
    <property type="match status" value="1"/>
</dbReference>
<name>A0ABT5ZWM7_9ACTN</name>
<dbReference type="Pfam" id="PF00561">
    <property type="entry name" value="Abhydrolase_1"/>
    <property type="match status" value="1"/>
</dbReference>
<dbReference type="PRINTS" id="PR00111">
    <property type="entry name" value="ABHYDROLASE"/>
</dbReference>
<dbReference type="Proteomes" id="UP001216579">
    <property type="component" value="Unassembled WGS sequence"/>
</dbReference>
<evidence type="ECO:0000313" key="2">
    <source>
        <dbReference type="EMBL" id="MDF3294224.1"/>
    </source>
</evidence>